<dbReference type="FunCoup" id="A0A2K1IYN3">
    <property type="interactions" value="212"/>
</dbReference>
<dbReference type="GO" id="GO:0006882">
    <property type="term" value="P:intracellular zinc ion homeostasis"/>
    <property type="evidence" value="ECO:0007669"/>
    <property type="project" value="InterPro"/>
</dbReference>
<accession>A0A2K1IYN3</accession>
<keyword evidence="5 6" id="KW-0472">Membrane</keyword>
<keyword evidence="10" id="KW-1185">Reference proteome</keyword>
<dbReference type="InterPro" id="IPR002524">
    <property type="entry name" value="Cation_efflux"/>
</dbReference>
<dbReference type="EnsemblPlants" id="Pp3c19_16310V3.1">
    <property type="protein sequence ID" value="Pp3c19_16310V3.1"/>
    <property type="gene ID" value="Pp3c19_16310"/>
</dbReference>
<evidence type="ECO:0000256" key="5">
    <source>
        <dbReference type="ARBA" id="ARBA00023136"/>
    </source>
</evidence>
<feature type="transmembrane region" description="Helical" evidence="6">
    <location>
        <begin position="382"/>
        <end position="403"/>
    </location>
</feature>
<dbReference type="KEGG" id="ppp:112296120"/>
<protein>
    <recommendedName>
        <fullName evidence="7">Cation efflux protein transmembrane domain-containing protein</fullName>
    </recommendedName>
</protein>
<reference evidence="9" key="3">
    <citation type="submission" date="2020-12" db="UniProtKB">
        <authorList>
            <consortium name="EnsemblPlants"/>
        </authorList>
    </citation>
    <scope>IDENTIFICATION</scope>
</reference>
<name>A0A2K1IYN3_PHYPA</name>
<evidence type="ECO:0000256" key="3">
    <source>
        <dbReference type="ARBA" id="ARBA00022692"/>
    </source>
</evidence>
<reference evidence="8 10" key="1">
    <citation type="journal article" date="2008" name="Science">
        <title>The Physcomitrella genome reveals evolutionary insights into the conquest of land by plants.</title>
        <authorList>
            <person name="Rensing S."/>
            <person name="Lang D."/>
            <person name="Zimmer A."/>
            <person name="Terry A."/>
            <person name="Salamov A."/>
            <person name="Shapiro H."/>
            <person name="Nishiyama T."/>
            <person name="Perroud P.-F."/>
            <person name="Lindquist E."/>
            <person name="Kamisugi Y."/>
            <person name="Tanahashi T."/>
            <person name="Sakakibara K."/>
            <person name="Fujita T."/>
            <person name="Oishi K."/>
            <person name="Shin-I T."/>
            <person name="Kuroki Y."/>
            <person name="Toyoda A."/>
            <person name="Suzuki Y."/>
            <person name="Hashimoto A."/>
            <person name="Yamaguchi K."/>
            <person name="Sugano A."/>
            <person name="Kohara Y."/>
            <person name="Fujiyama A."/>
            <person name="Anterola A."/>
            <person name="Aoki S."/>
            <person name="Ashton N."/>
            <person name="Barbazuk W.B."/>
            <person name="Barker E."/>
            <person name="Bennetzen J."/>
            <person name="Bezanilla M."/>
            <person name="Blankenship R."/>
            <person name="Cho S.H."/>
            <person name="Dutcher S."/>
            <person name="Estelle M."/>
            <person name="Fawcett J.A."/>
            <person name="Gundlach H."/>
            <person name="Hanada K."/>
            <person name="Heyl A."/>
            <person name="Hicks K.A."/>
            <person name="Hugh J."/>
            <person name="Lohr M."/>
            <person name="Mayer K."/>
            <person name="Melkozernov A."/>
            <person name="Murata T."/>
            <person name="Nelson D."/>
            <person name="Pils B."/>
            <person name="Prigge M."/>
            <person name="Reiss B."/>
            <person name="Renner T."/>
            <person name="Rombauts S."/>
            <person name="Rushton P."/>
            <person name="Sanderfoot A."/>
            <person name="Schween G."/>
            <person name="Shiu S.-H."/>
            <person name="Stueber K."/>
            <person name="Theodoulou F.L."/>
            <person name="Tu H."/>
            <person name="Van de Peer Y."/>
            <person name="Verrier P.J."/>
            <person name="Waters E."/>
            <person name="Wood A."/>
            <person name="Yang L."/>
            <person name="Cove D."/>
            <person name="Cuming A."/>
            <person name="Hasebe M."/>
            <person name="Lucas S."/>
            <person name="Mishler D.B."/>
            <person name="Reski R."/>
            <person name="Grigoriev I."/>
            <person name="Quatrano R.S."/>
            <person name="Boore J.L."/>
        </authorList>
    </citation>
    <scope>NUCLEOTIDE SEQUENCE [LARGE SCALE GENOMIC DNA]</scope>
    <source>
        <strain evidence="9 10">cv. Gransden 2004</strain>
    </source>
</reference>
<keyword evidence="3 6" id="KW-0812">Transmembrane</keyword>
<evidence type="ECO:0000259" key="7">
    <source>
        <dbReference type="Pfam" id="PF01545"/>
    </source>
</evidence>
<dbReference type="Proteomes" id="UP000006727">
    <property type="component" value="Chromosome 19"/>
</dbReference>
<dbReference type="GO" id="GO:0016020">
    <property type="term" value="C:membrane"/>
    <property type="evidence" value="ECO:0007669"/>
    <property type="project" value="UniProtKB-SubCell"/>
</dbReference>
<keyword evidence="2" id="KW-0813">Transport</keyword>
<feature type="domain" description="Cation efflux protein transmembrane" evidence="7">
    <location>
        <begin position="213"/>
        <end position="410"/>
    </location>
</feature>
<dbReference type="NCBIfam" id="TIGR01297">
    <property type="entry name" value="CDF"/>
    <property type="match status" value="1"/>
</dbReference>
<gene>
    <name evidence="9" type="primary">LOC112296120</name>
    <name evidence="8" type="ORF">PHYPA_024201</name>
</gene>
<dbReference type="EMBL" id="ABEU02000019">
    <property type="protein sequence ID" value="PNR34384.1"/>
    <property type="molecule type" value="Genomic_DNA"/>
</dbReference>
<feature type="transmembrane region" description="Helical" evidence="6">
    <location>
        <begin position="314"/>
        <end position="334"/>
    </location>
</feature>
<dbReference type="PaxDb" id="3218-PP1S20_68V6.1"/>
<dbReference type="GO" id="GO:0005794">
    <property type="term" value="C:Golgi apparatus"/>
    <property type="evidence" value="ECO:0000318"/>
    <property type="project" value="GO_Central"/>
</dbReference>
<organism evidence="8">
    <name type="scientific">Physcomitrium patens</name>
    <name type="common">Spreading-leaved earth moss</name>
    <name type="synonym">Physcomitrella patens</name>
    <dbReference type="NCBI Taxonomy" id="3218"/>
    <lineage>
        <taxon>Eukaryota</taxon>
        <taxon>Viridiplantae</taxon>
        <taxon>Streptophyta</taxon>
        <taxon>Embryophyta</taxon>
        <taxon>Bryophyta</taxon>
        <taxon>Bryophytina</taxon>
        <taxon>Bryopsida</taxon>
        <taxon>Funariidae</taxon>
        <taxon>Funariales</taxon>
        <taxon>Funariaceae</taxon>
        <taxon>Physcomitrium</taxon>
    </lineage>
</organism>
<dbReference type="RefSeq" id="XP_024404078.1">
    <property type="nucleotide sequence ID" value="XM_024548310.2"/>
</dbReference>
<evidence type="ECO:0000256" key="2">
    <source>
        <dbReference type="ARBA" id="ARBA00022448"/>
    </source>
</evidence>
<feature type="transmembrane region" description="Helical" evidence="6">
    <location>
        <begin position="213"/>
        <end position="233"/>
    </location>
</feature>
<dbReference type="InterPro" id="IPR027469">
    <property type="entry name" value="Cation_efflux_TMD_sf"/>
</dbReference>
<dbReference type="AlphaFoldDB" id="A0A2K1IYN3"/>
<evidence type="ECO:0000313" key="9">
    <source>
        <dbReference type="EnsemblPlants" id="Pp3c19_16310V3.1"/>
    </source>
</evidence>
<keyword evidence="4 6" id="KW-1133">Transmembrane helix</keyword>
<dbReference type="GO" id="GO:0005385">
    <property type="term" value="F:zinc ion transmembrane transporter activity"/>
    <property type="evidence" value="ECO:0007669"/>
    <property type="project" value="InterPro"/>
</dbReference>
<dbReference type="PANTHER" id="PTHR45755:SF3">
    <property type="entry name" value="METAL TOLERANCE PROTEIN C2"/>
    <property type="match status" value="1"/>
</dbReference>
<dbReference type="STRING" id="3218.A0A2K1IYN3"/>
<dbReference type="GO" id="GO:0030001">
    <property type="term" value="P:metal ion transport"/>
    <property type="evidence" value="ECO:0000318"/>
    <property type="project" value="GO_Central"/>
</dbReference>
<evidence type="ECO:0000256" key="4">
    <source>
        <dbReference type="ARBA" id="ARBA00022989"/>
    </source>
</evidence>
<dbReference type="Gramene" id="Pp3c19_16310V3.1">
    <property type="protein sequence ID" value="Pp3c19_16310V3.1"/>
    <property type="gene ID" value="Pp3c19_16310"/>
</dbReference>
<evidence type="ECO:0000313" key="10">
    <source>
        <dbReference type="Proteomes" id="UP000006727"/>
    </source>
</evidence>
<dbReference type="SUPFAM" id="SSF161111">
    <property type="entry name" value="Cation efflux protein transmembrane domain-like"/>
    <property type="match status" value="1"/>
</dbReference>
<dbReference type="InterPro" id="IPR045316">
    <property type="entry name" value="Msc2-like"/>
</dbReference>
<sequence>MFTEKERIETEMALRGASETTIPAGLAFVSLPLTPPGNPPSAMHHRDFGYDEAASSVSAAGLLSSSSSVDPSYPLPLLSTASHSESGLPAYGSDPSALAMESPRFQFISEKQQSRILSPHPTLLRKPSFLSRSLALVTPRDAASPHPFSRMYGGVNSTGGGLGTPNVKREEAVYGEDGKSLWKNSDNSNYQDVGFRGLLARIMKPGNKPLKKVFVLIILNLAYSATEFVIGLLTGRVGLVSDAFHLSFGCGVLTFSLFAMTMSDRPPDKAYTFGHERLEVLAALTNALFLLFLSFSLAVEALHAFVQDEAEHKHYLIVSAVSNLVVNLLGVWFFRRYARRRFAYRRAQDINLHSICLHVLSDSFRSAGVILASWLLALGVTYAETLCHGLVAAVVFYTAMPLFQASGAILSQMAPSGTTAAALNKCLRQVRMLDDVMQCYNARFWDLVPGSIVGTLVMQVREGADEQSILSTVHSIYNDIGVKDLTVEIEIYD</sequence>
<dbReference type="InterPro" id="IPR058533">
    <property type="entry name" value="Cation_efflux_TM"/>
</dbReference>
<reference evidence="8 10" key="2">
    <citation type="journal article" date="2018" name="Plant J.">
        <title>The Physcomitrella patens chromosome-scale assembly reveals moss genome structure and evolution.</title>
        <authorList>
            <person name="Lang D."/>
            <person name="Ullrich K.K."/>
            <person name="Murat F."/>
            <person name="Fuchs J."/>
            <person name="Jenkins J."/>
            <person name="Haas F.B."/>
            <person name="Piednoel M."/>
            <person name="Gundlach H."/>
            <person name="Van Bel M."/>
            <person name="Meyberg R."/>
            <person name="Vives C."/>
            <person name="Morata J."/>
            <person name="Symeonidi A."/>
            <person name="Hiss M."/>
            <person name="Muchero W."/>
            <person name="Kamisugi Y."/>
            <person name="Saleh O."/>
            <person name="Blanc G."/>
            <person name="Decker E.L."/>
            <person name="van Gessel N."/>
            <person name="Grimwood J."/>
            <person name="Hayes R.D."/>
            <person name="Graham S.W."/>
            <person name="Gunter L.E."/>
            <person name="McDaniel S.F."/>
            <person name="Hoernstein S.N.W."/>
            <person name="Larsson A."/>
            <person name="Li F.W."/>
            <person name="Perroud P.F."/>
            <person name="Phillips J."/>
            <person name="Ranjan P."/>
            <person name="Rokshar D.S."/>
            <person name="Rothfels C.J."/>
            <person name="Schneider L."/>
            <person name="Shu S."/>
            <person name="Stevenson D.W."/>
            <person name="Thummler F."/>
            <person name="Tillich M."/>
            <person name="Villarreal Aguilar J.C."/>
            <person name="Widiez T."/>
            <person name="Wong G.K."/>
            <person name="Wymore A."/>
            <person name="Zhang Y."/>
            <person name="Zimmer A.D."/>
            <person name="Quatrano R.S."/>
            <person name="Mayer K.F.X."/>
            <person name="Goodstein D."/>
            <person name="Casacuberta J.M."/>
            <person name="Vandepoele K."/>
            <person name="Reski R."/>
            <person name="Cuming A.C."/>
            <person name="Tuskan G.A."/>
            <person name="Maumus F."/>
            <person name="Salse J."/>
            <person name="Schmutz J."/>
            <person name="Rensing S.A."/>
        </authorList>
    </citation>
    <scope>NUCLEOTIDE SEQUENCE [LARGE SCALE GENOMIC DNA]</scope>
    <source>
        <strain evidence="9 10">cv. Gransden 2004</strain>
    </source>
</reference>
<feature type="transmembrane region" description="Helical" evidence="6">
    <location>
        <begin position="239"/>
        <end position="259"/>
    </location>
</feature>
<feature type="transmembrane region" description="Helical" evidence="6">
    <location>
        <begin position="280"/>
        <end position="302"/>
    </location>
</feature>
<proteinExistence type="predicted"/>
<dbReference type="GO" id="GO:0046873">
    <property type="term" value="F:metal ion transmembrane transporter activity"/>
    <property type="evidence" value="ECO:0000318"/>
    <property type="project" value="GO_Central"/>
</dbReference>
<dbReference type="Gene3D" id="1.20.1510.10">
    <property type="entry name" value="Cation efflux protein transmembrane domain"/>
    <property type="match status" value="1"/>
</dbReference>
<dbReference type="Pfam" id="PF01545">
    <property type="entry name" value="Cation_efflux"/>
    <property type="match status" value="1"/>
</dbReference>
<evidence type="ECO:0000256" key="1">
    <source>
        <dbReference type="ARBA" id="ARBA00004141"/>
    </source>
</evidence>
<dbReference type="OrthoDB" id="78669at2759"/>
<evidence type="ECO:0000256" key="6">
    <source>
        <dbReference type="SAM" id="Phobius"/>
    </source>
</evidence>
<dbReference type="PANTHER" id="PTHR45755">
    <property type="match status" value="1"/>
</dbReference>
<comment type="subcellular location">
    <subcellularLocation>
        <location evidence="1">Membrane</location>
        <topology evidence="1">Multi-pass membrane protein</topology>
    </subcellularLocation>
</comment>
<dbReference type="GeneID" id="112296120"/>
<evidence type="ECO:0000313" key="8">
    <source>
        <dbReference type="EMBL" id="PNR34384.1"/>
    </source>
</evidence>